<dbReference type="AlphaFoldDB" id="A0A6N8HH49"/>
<dbReference type="PROSITE" id="PS51257">
    <property type="entry name" value="PROKAR_LIPOPROTEIN"/>
    <property type="match status" value="1"/>
</dbReference>
<dbReference type="OrthoDB" id="700091at2"/>
<evidence type="ECO:0000313" key="1">
    <source>
        <dbReference type="EMBL" id="MUV05003.1"/>
    </source>
</evidence>
<proteinExistence type="predicted"/>
<name>A0A6N8HH49_9FLAO</name>
<sequence length="248" mass="28483">MKIKSFLALLVYFSLISCKSNSIDKKIKSAGFYEEDVNFSTLTNNDKTIVYFPIRHVGTKNFYNNIQFKVDSLASKGFVFFIEGIKTDSTKLSIQRIDTLELKLRKIVGGNVNIYVDTINSTYMGYPFKNNKGLINQPKYSKLGISKTNSEHSDVSLDLLIDEYENKFGTIVLNECDYNTSPNTVYQCITVPENNKKYIVLDFRDIKLAKYITDSPHKKIAVIYGSNHEKGLYRELTKMDSLWTYLSK</sequence>
<evidence type="ECO:0000313" key="2">
    <source>
        <dbReference type="Proteomes" id="UP000433945"/>
    </source>
</evidence>
<organism evidence="1 2">
    <name type="scientific">Flavobacterium rakeshii</name>
    <dbReference type="NCBI Taxonomy" id="1038845"/>
    <lineage>
        <taxon>Bacteria</taxon>
        <taxon>Pseudomonadati</taxon>
        <taxon>Bacteroidota</taxon>
        <taxon>Flavobacteriia</taxon>
        <taxon>Flavobacteriales</taxon>
        <taxon>Flavobacteriaceae</taxon>
        <taxon>Flavobacterium</taxon>
    </lineage>
</organism>
<protein>
    <submittedName>
        <fullName evidence="1">Uncharacterized protein</fullName>
    </submittedName>
</protein>
<accession>A0A6N8HH49</accession>
<reference evidence="1 2" key="1">
    <citation type="submission" date="2019-12" db="EMBL/GenBank/DDBJ databases">
        <authorList>
            <person name="Sun J.-Q."/>
        </authorList>
    </citation>
    <scope>NUCLEOTIDE SEQUENCE [LARGE SCALE GENOMIC DNA]</scope>
    <source>
        <strain evidence="1 2">JCM 17928</strain>
    </source>
</reference>
<comment type="caution">
    <text evidence="1">The sequence shown here is derived from an EMBL/GenBank/DDBJ whole genome shotgun (WGS) entry which is preliminary data.</text>
</comment>
<dbReference type="RefSeq" id="WP_157484298.1">
    <property type="nucleotide sequence ID" value="NZ_WOWP01000058.1"/>
</dbReference>
<gene>
    <name evidence="1" type="ORF">GN157_14900</name>
</gene>
<dbReference type="EMBL" id="WOWP01000058">
    <property type="protein sequence ID" value="MUV05003.1"/>
    <property type="molecule type" value="Genomic_DNA"/>
</dbReference>
<dbReference type="Proteomes" id="UP000433945">
    <property type="component" value="Unassembled WGS sequence"/>
</dbReference>
<keyword evidence="2" id="KW-1185">Reference proteome</keyword>